<dbReference type="Gramene" id="Mp4g11090.1">
    <property type="protein sequence ID" value="Mp4g11090.1.cds1"/>
    <property type="gene ID" value="Mp4g11090"/>
</dbReference>
<evidence type="ECO:0000313" key="1">
    <source>
        <dbReference type="EMBL" id="PTQ46414.1"/>
    </source>
</evidence>
<dbReference type="AlphaFoldDB" id="A0A2R6XJY4"/>
<protein>
    <submittedName>
        <fullName evidence="1">Uncharacterized protein</fullName>
    </submittedName>
</protein>
<accession>A0A2R6XJY4</accession>
<dbReference type="EMBL" id="KZ772683">
    <property type="protein sequence ID" value="PTQ46414.1"/>
    <property type="molecule type" value="Genomic_DNA"/>
</dbReference>
<gene>
    <name evidence="1" type="ORF">MARPO_0011s0094</name>
</gene>
<dbReference type="Proteomes" id="UP000244005">
    <property type="component" value="Unassembled WGS sequence"/>
</dbReference>
<proteinExistence type="predicted"/>
<evidence type="ECO:0000313" key="2">
    <source>
        <dbReference type="Proteomes" id="UP000244005"/>
    </source>
</evidence>
<name>A0A2R6XJY4_MARPO</name>
<organism evidence="1 2">
    <name type="scientific">Marchantia polymorpha</name>
    <name type="common">Common liverwort</name>
    <name type="synonym">Marchantia aquatica</name>
    <dbReference type="NCBI Taxonomy" id="3197"/>
    <lineage>
        <taxon>Eukaryota</taxon>
        <taxon>Viridiplantae</taxon>
        <taxon>Streptophyta</taxon>
        <taxon>Embryophyta</taxon>
        <taxon>Marchantiophyta</taxon>
        <taxon>Marchantiopsida</taxon>
        <taxon>Marchantiidae</taxon>
        <taxon>Marchantiales</taxon>
        <taxon>Marchantiaceae</taxon>
        <taxon>Marchantia</taxon>
    </lineage>
</organism>
<keyword evidence="2" id="KW-1185">Reference proteome</keyword>
<sequence length="93" mass="10281">MATSEAAECKNCHRGRIVEARPSLRGKSSAWRFGGGTKENLGTCLPTNYMQAHSSKIYSLDLSRNMNVNIPGFDSIEARHAAHTRSKRQTTTN</sequence>
<reference evidence="2" key="1">
    <citation type="journal article" date="2017" name="Cell">
        <title>Insights into land plant evolution garnered from the Marchantia polymorpha genome.</title>
        <authorList>
            <person name="Bowman J.L."/>
            <person name="Kohchi T."/>
            <person name="Yamato K.T."/>
            <person name="Jenkins J."/>
            <person name="Shu S."/>
            <person name="Ishizaki K."/>
            <person name="Yamaoka S."/>
            <person name="Nishihama R."/>
            <person name="Nakamura Y."/>
            <person name="Berger F."/>
            <person name="Adam C."/>
            <person name="Aki S.S."/>
            <person name="Althoff F."/>
            <person name="Araki T."/>
            <person name="Arteaga-Vazquez M.A."/>
            <person name="Balasubrmanian S."/>
            <person name="Barry K."/>
            <person name="Bauer D."/>
            <person name="Boehm C.R."/>
            <person name="Briginshaw L."/>
            <person name="Caballero-Perez J."/>
            <person name="Catarino B."/>
            <person name="Chen F."/>
            <person name="Chiyoda S."/>
            <person name="Chovatia M."/>
            <person name="Davies K.M."/>
            <person name="Delmans M."/>
            <person name="Demura T."/>
            <person name="Dierschke T."/>
            <person name="Dolan L."/>
            <person name="Dorantes-Acosta A.E."/>
            <person name="Eklund D.M."/>
            <person name="Florent S.N."/>
            <person name="Flores-Sandoval E."/>
            <person name="Fujiyama A."/>
            <person name="Fukuzawa H."/>
            <person name="Galik B."/>
            <person name="Grimanelli D."/>
            <person name="Grimwood J."/>
            <person name="Grossniklaus U."/>
            <person name="Hamada T."/>
            <person name="Haseloff J."/>
            <person name="Hetherington A.J."/>
            <person name="Higo A."/>
            <person name="Hirakawa Y."/>
            <person name="Hundley H.N."/>
            <person name="Ikeda Y."/>
            <person name="Inoue K."/>
            <person name="Inoue S.I."/>
            <person name="Ishida S."/>
            <person name="Jia Q."/>
            <person name="Kakita M."/>
            <person name="Kanazawa T."/>
            <person name="Kawai Y."/>
            <person name="Kawashima T."/>
            <person name="Kennedy M."/>
            <person name="Kinose K."/>
            <person name="Kinoshita T."/>
            <person name="Kohara Y."/>
            <person name="Koide E."/>
            <person name="Komatsu K."/>
            <person name="Kopischke S."/>
            <person name="Kubo M."/>
            <person name="Kyozuka J."/>
            <person name="Lagercrantz U."/>
            <person name="Lin S.S."/>
            <person name="Lindquist E."/>
            <person name="Lipzen A.M."/>
            <person name="Lu C.W."/>
            <person name="De Luna E."/>
            <person name="Martienssen R.A."/>
            <person name="Minamino N."/>
            <person name="Mizutani M."/>
            <person name="Mizutani M."/>
            <person name="Mochizuki N."/>
            <person name="Monte I."/>
            <person name="Mosher R."/>
            <person name="Nagasaki H."/>
            <person name="Nakagami H."/>
            <person name="Naramoto S."/>
            <person name="Nishitani K."/>
            <person name="Ohtani M."/>
            <person name="Okamoto T."/>
            <person name="Okumura M."/>
            <person name="Phillips J."/>
            <person name="Pollak B."/>
            <person name="Reinders A."/>
            <person name="Rovekamp M."/>
            <person name="Sano R."/>
            <person name="Sawa S."/>
            <person name="Schmid M.W."/>
            <person name="Shirakawa M."/>
            <person name="Solano R."/>
            <person name="Spunde A."/>
            <person name="Suetsugu N."/>
            <person name="Sugano S."/>
            <person name="Sugiyama A."/>
            <person name="Sun R."/>
            <person name="Suzuki Y."/>
            <person name="Takenaka M."/>
            <person name="Takezawa D."/>
            <person name="Tomogane H."/>
            <person name="Tsuzuki M."/>
            <person name="Ueda T."/>
            <person name="Umeda M."/>
            <person name="Ward J.M."/>
            <person name="Watanabe Y."/>
            <person name="Yazaki K."/>
            <person name="Yokoyama R."/>
            <person name="Yoshitake Y."/>
            <person name="Yotsui I."/>
            <person name="Zachgo S."/>
            <person name="Schmutz J."/>
        </authorList>
    </citation>
    <scope>NUCLEOTIDE SEQUENCE [LARGE SCALE GENOMIC DNA]</scope>
    <source>
        <strain evidence="2">Tak-1</strain>
    </source>
</reference>